<accession>A0A6A4JW49</accession>
<dbReference type="InterPro" id="IPR018490">
    <property type="entry name" value="cNMP-bd_dom_sf"/>
</dbReference>
<evidence type="ECO:0000313" key="6">
    <source>
        <dbReference type="EMBL" id="KAF6205063.1"/>
    </source>
</evidence>
<dbReference type="SMART" id="SM00100">
    <property type="entry name" value="cNMP"/>
    <property type="match status" value="2"/>
</dbReference>
<feature type="domain" description="Cyclic nucleotide-binding" evidence="5">
    <location>
        <begin position="74"/>
        <end position="193"/>
    </location>
</feature>
<dbReference type="Gene3D" id="2.60.120.10">
    <property type="entry name" value="Jelly Rolls"/>
    <property type="match status" value="2"/>
</dbReference>
<dbReference type="EMBL" id="WIXP02000009">
    <property type="protein sequence ID" value="KAF6205063.1"/>
    <property type="molecule type" value="Genomic_DNA"/>
</dbReference>
<comment type="similarity">
    <text evidence="1">Belongs to the cAMP-dependent kinase regulatory chain family.</text>
</comment>
<dbReference type="SUPFAM" id="SSF51206">
    <property type="entry name" value="cAMP-binding domain-like"/>
    <property type="match status" value="2"/>
</dbReference>
<dbReference type="GO" id="GO:0005829">
    <property type="term" value="C:cytosol"/>
    <property type="evidence" value="ECO:0007669"/>
    <property type="project" value="TreeGrafter"/>
</dbReference>
<keyword evidence="2" id="KW-0547">Nucleotide-binding</keyword>
<dbReference type="PROSITE" id="PS00888">
    <property type="entry name" value="CNMP_BINDING_1"/>
    <property type="match status" value="2"/>
</dbReference>
<proteinExistence type="inferred from homology"/>
<name>A0A6A4JW49_APOLU</name>
<dbReference type="PANTHER" id="PTHR11635:SF152">
    <property type="entry name" value="CAMP-DEPENDENT PROTEIN KINASE TYPE I REGULATORY SUBUNIT-RELATED"/>
    <property type="match status" value="1"/>
</dbReference>
<dbReference type="GO" id="GO:0030552">
    <property type="term" value="F:cAMP binding"/>
    <property type="evidence" value="ECO:0007669"/>
    <property type="project" value="UniProtKB-KW"/>
</dbReference>
<dbReference type="InterPro" id="IPR014710">
    <property type="entry name" value="RmlC-like_jellyroll"/>
</dbReference>
<comment type="caution">
    <text evidence="6">The sequence shown here is derived from an EMBL/GenBank/DDBJ whole genome shotgun (WGS) entry which is preliminary data.</text>
</comment>
<dbReference type="InterPro" id="IPR000595">
    <property type="entry name" value="cNMP-bd_dom"/>
</dbReference>
<dbReference type="InterPro" id="IPR050503">
    <property type="entry name" value="cAMP-dep_PK_reg_su-like"/>
</dbReference>
<evidence type="ECO:0000256" key="4">
    <source>
        <dbReference type="SAM" id="MobiDB-lite"/>
    </source>
</evidence>
<dbReference type="GO" id="GO:0005952">
    <property type="term" value="C:cAMP-dependent protein kinase complex"/>
    <property type="evidence" value="ECO:0007669"/>
    <property type="project" value="InterPro"/>
</dbReference>
<organism evidence="6 7">
    <name type="scientific">Apolygus lucorum</name>
    <name type="common">Small green plant bug</name>
    <name type="synonym">Lygocoris lucorum</name>
    <dbReference type="NCBI Taxonomy" id="248454"/>
    <lineage>
        <taxon>Eukaryota</taxon>
        <taxon>Metazoa</taxon>
        <taxon>Ecdysozoa</taxon>
        <taxon>Arthropoda</taxon>
        <taxon>Hexapoda</taxon>
        <taxon>Insecta</taxon>
        <taxon>Pterygota</taxon>
        <taxon>Neoptera</taxon>
        <taxon>Paraneoptera</taxon>
        <taxon>Hemiptera</taxon>
        <taxon>Heteroptera</taxon>
        <taxon>Panheteroptera</taxon>
        <taxon>Cimicomorpha</taxon>
        <taxon>Miridae</taxon>
        <taxon>Mirini</taxon>
        <taxon>Apolygus</taxon>
    </lineage>
</organism>
<gene>
    <name evidence="6" type="ORF">GE061_019230</name>
</gene>
<dbReference type="Pfam" id="PF00027">
    <property type="entry name" value="cNMP_binding"/>
    <property type="match status" value="2"/>
</dbReference>
<keyword evidence="3" id="KW-0114">cAMP</keyword>
<dbReference type="CDD" id="cd00038">
    <property type="entry name" value="CAP_ED"/>
    <property type="match status" value="2"/>
</dbReference>
<evidence type="ECO:0000259" key="5">
    <source>
        <dbReference type="PROSITE" id="PS50042"/>
    </source>
</evidence>
<dbReference type="GO" id="GO:0034236">
    <property type="term" value="F:protein kinase A catalytic subunit binding"/>
    <property type="evidence" value="ECO:0007669"/>
    <property type="project" value="TreeGrafter"/>
</dbReference>
<dbReference type="PROSITE" id="PS50042">
    <property type="entry name" value="CNMP_BINDING_3"/>
    <property type="match status" value="2"/>
</dbReference>
<feature type="compositionally biased region" description="Low complexity" evidence="4">
    <location>
        <begin position="390"/>
        <end position="404"/>
    </location>
</feature>
<dbReference type="AlphaFoldDB" id="A0A6A4JW49"/>
<evidence type="ECO:0000313" key="7">
    <source>
        <dbReference type="Proteomes" id="UP000466442"/>
    </source>
</evidence>
<feature type="region of interest" description="Disordered" evidence="4">
    <location>
        <begin position="350"/>
        <end position="413"/>
    </location>
</feature>
<feature type="region of interest" description="Disordered" evidence="4">
    <location>
        <begin position="13"/>
        <end position="63"/>
    </location>
</feature>
<sequence>MFPKEWAKAEYRLAREKRTSPSAPAGPPPRVRRKSVFSDPTDNDDDDESWAPAVHPKTDEQRRNCRERMKEVMLFREVSPEDLSALVDAMIFKEVEPGEKIITQGEDGDYFYVIESGLYEAYFASNEGVKGIAKYNNHGTFGELALMYNVPRTCSVKALTRGGLWALERDTFKRIVVKGAKRKRTQYMNFLHKVPLLKNLTEYEMLNLADSFVRKTFSVGEAIVRQGDEADGMYFIEEGQVGVSRIDENGKEIGLQELEVGNYFGELALLEKQPRAATAYAMTEVKLAFLCAEAFERLLGSCRQVLERRASEYKKEMNVRKSTSKADLEHERPAAGSILKRDRLDTIGPVPMRRSVHRDGSHVNLQNVKVREPDEESETSENAKRRSRRSSLSNRRSTTVSRSSKFYDRKPSIFQMLPEVMQNSTVPE</sequence>
<feature type="region of interest" description="Disordered" evidence="4">
    <location>
        <begin position="314"/>
        <end position="336"/>
    </location>
</feature>
<dbReference type="InterPro" id="IPR018488">
    <property type="entry name" value="cNMP-bd_CS"/>
</dbReference>
<reference evidence="6" key="1">
    <citation type="journal article" date="2021" name="Mol. Ecol. Resour.">
        <title>Apolygus lucorum genome provides insights into omnivorousness and mesophyll feeding.</title>
        <authorList>
            <person name="Liu Y."/>
            <person name="Liu H."/>
            <person name="Wang H."/>
            <person name="Huang T."/>
            <person name="Liu B."/>
            <person name="Yang B."/>
            <person name="Yin L."/>
            <person name="Li B."/>
            <person name="Zhang Y."/>
            <person name="Zhang S."/>
            <person name="Jiang F."/>
            <person name="Zhang X."/>
            <person name="Ren Y."/>
            <person name="Wang B."/>
            <person name="Wang S."/>
            <person name="Lu Y."/>
            <person name="Wu K."/>
            <person name="Fan W."/>
            <person name="Wang G."/>
        </authorList>
    </citation>
    <scope>NUCLEOTIDE SEQUENCE</scope>
    <source>
        <strain evidence="6">12Hb</strain>
    </source>
</reference>
<dbReference type="Proteomes" id="UP000466442">
    <property type="component" value="Linkage Group LG9"/>
</dbReference>
<keyword evidence="7" id="KW-1185">Reference proteome</keyword>
<dbReference type="PRINTS" id="PR00103">
    <property type="entry name" value="CAMPKINASE"/>
</dbReference>
<feature type="domain" description="Cyclic nucleotide-binding" evidence="5">
    <location>
        <begin position="196"/>
        <end position="316"/>
    </location>
</feature>
<protein>
    <recommendedName>
        <fullName evidence="5">Cyclic nucleotide-binding domain-containing protein</fullName>
    </recommendedName>
</protein>
<dbReference type="PROSITE" id="PS00889">
    <property type="entry name" value="CNMP_BINDING_2"/>
    <property type="match status" value="1"/>
</dbReference>
<evidence type="ECO:0000256" key="3">
    <source>
        <dbReference type="ARBA" id="ARBA00023149"/>
    </source>
</evidence>
<dbReference type="GO" id="GO:0004862">
    <property type="term" value="F:cAMP-dependent protein kinase inhibitor activity"/>
    <property type="evidence" value="ECO:0007669"/>
    <property type="project" value="TreeGrafter"/>
</dbReference>
<evidence type="ECO:0000256" key="2">
    <source>
        <dbReference type="ARBA" id="ARBA00022566"/>
    </source>
</evidence>
<dbReference type="PANTHER" id="PTHR11635">
    <property type="entry name" value="CAMP-DEPENDENT PROTEIN KINASE REGULATORY CHAIN"/>
    <property type="match status" value="1"/>
</dbReference>
<keyword evidence="2" id="KW-0116">cAMP-binding</keyword>
<evidence type="ECO:0000256" key="1">
    <source>
        <dbReference type="ARBA" id="ARBA00005753"/>
    </source>
</evidence>
<dbReference type="OrthoDB" id="417078at2759"/>